<feature type="domain" description="Glucose-methanol-choline oxidoreductase C-terminal" evidence="7">
    <location>
        <begin position="391"/>
        <end position="517"/>
    </location>
</feature>
<dbReference type="SUPFAM" id="SSF51905">
    <property type="entry name" value="FAD/NAD(P)-binding domain"/>
    <property type="match status" value="1"/>
</dbReference>
<feature type="domain" description="NAD-dependent epimerase/dehydratase" evidence="6">
    <location>
        <begin position="556"/>
        <end position="733"/>
    </location>
</feature>
<evidence type="ECO:0000256" key="5">
    <source>
        <dbReference type="ARBA" id="ARBA00023002"/>
    </source>
</evidence>
<evidence type="ECO:0000313" key="9">
    <source>
        <dbReference type="Proteomes" id="UP000296374"/>
    </source>
</evidence>
<dbReference type="Proteomes" id="UP000296374">
    <property type="component" value="Plasmid unnamed1"/>
</dbReference>
<evidence type="ECO:0000256" key="1">
    <source>
        <dbReference type="ARBA" id="ARBA00001974"/>
    </source>
</evidence>
<evidence type="ECO:0000256" key="3">
    <source>
        <dbReference type="ARBA" id="ARBA00022630"/>
    </source>
</evidence>
<dbReference type="GO" id="GO:0016614">
    <property type="term" value="F:oxidoreductase activity, acting on CH-OH group of donors"/>
    <property type="evidence" value="ECO:0007669"/>
    <property type="project" value="InterPro"/>
</dbReference>
<evidence type="ECO:0000313" key="8">
    <source>
        <dbReference type="EMBL" id="QDA36788.1"/>
    </source>
</evidence>
<dbReference type="InterPro" id="IPR036291">
    <property type="entry name" value="NAD(P)-bd_dom_sf"/>
</dbReference>
<dbReference type="RefSeq" id="WP_139616481.1">
    <property type="nucleotide sequence ID" value="NZ_CP040765.1"/>
</dbReference>
<sequence>MPVIDLFSDATSFPDLGCDICIVGSGPAGATLAAELSGSTARVIVLESGGPERRNDCDDLDAIESVGRARAEQWSVRNRIVGGSSHTWGGRCAPFDEIDFEARPWVPASGWPFPAEELTPFLDRSAAHLGLSPGSGFSDEGFWQMAGRRPGADPDPARLRSFFWQHSRDPQESYPYEYMRFGRGIGARMGQNTALVSGATVLKIRTTESGTAVTGVDFAGPDGTVRTLTASMVVLCAGGIENARMLLVSDGAGPGGLGNRHDLVGRYLMDHLRGPLGAFDPDGTIALQKRFGRYNVNGRFFRAGFRLAPQVQRDEGLLNCAAWLGEILSADDPWDQMRGLLRGRLRGLDARQLMANAGLFAGSARDYFLEGNGIRRRLSGLDLLGMVEQRPDPDSRVTLSDRRDRFGMPVARIDWRSNPDESRTMCRMAQLVAAELPRMGFAAPALVEWVRDGALMPDSFVDVAHPTGTTRMSDSPSTGVVDPTGMVHGIEGLYVSGSSTFPTAGHCNPTQMIVALAIRLADRLRMQQQRMVPASVSGPAMSGATAVPQDPTRTTVLVTGATGRIGRVLTADLLARGYRVRATTSRPLGVAGTVAGHGVEWRQFDFLKDEDFETLLAGCDAVLHLAAEIGDADRMARVNAEATDRLSRAAERLRAGGAGPRAFCYVSTVSVYGSGRRRVIAEEAPVLTVERDIPSEYWALRYVRTYGRTKLAGELAVRCNAALVPCIILRPAVVVDVDALIGIRKWHWTKRMLAAHRHAHHIFVHDVSDAIIWSMERMLSGGADAGQVETYNLSEDDFPEPTHADFMRKAYAASGDTRFRVVPMPWVGDWLHDFLRFRTLPLRNPLWRMRFPSDRLRAAGYRLQFGMAHAQARALENLRHERQRETGDTE</sequence>
<dbReference type="Gene3D" id="3.50.50.60">
    <property type="entry name" value="FAD/NAD(P)-binding domain"/>
    <property type="match status" value="2"/>
</dbReference>
<accession>A0A4Y5SVA4</accession>
<gene>
    <name evidence="8" type="ORF">E4191_22150</name>
</gene>
<dbReference type="InterPro" id="IPR036188">
    <property type="entry name" value="FAD/NAD-bd_sf"/>
</dbReference>
<evidence type="ECO:0000259" key="7">
    <source>
        <dbReference type="Pfam" id="PF05199"/>
    </source>
</evidence>
<evidence type="ECO:0000256" key="2">
    <source>
        <dbReference type="ARBA" id="ARBA00010790"/>
    </source>
</evidence>
<dbReference type="SUPFAM" id="SSF51735">
    <property type="entry name" value="NAD(P)-binding Rossmann-fold domains"/>
    <property type="match status" value="1"/>
</dbReference>
<keyword evidence="4" id="KW-0274">FAD</keyword>
<dbReference type="AlphaFoldDB" id="A0A4Y5SVA4"/>
<dbReference type="InterPro" id="IPR001509">
    <property type="entry name" value="Epimerase_deHydtase"/>
</dbReference>
<organism evidence="8 9">
    <name type="scientific">Paracoccus liaowanqingii</name>
    <dbReference type="NCBI Taxonomy" id="2560053"/>
    <lineage>
        <taxon>Bacteria</taxon>
        <taxon>Pseudomonadati</taxon>
        <taxon>Pseudomonadota</taxon>
        <taxon>Alphaproteobacteria</taxon>
        <taxon>Rhodobacterales</taxon>
        <taxon>Paracoccaceae</taxon>
        <taxon>Paracoccus</taxon>
    </lineage>
</organism>
<proteinExistence type="inferred from homology"/>
<dbReference type="SUPFAM" id="SSF54373">
    <property type="entry name" value="FAD-linked reductases, C-terminal domain"/>
    <property type="match status" value="1"/>
</dbReference>
<dbReference type="InterPro" id="IPR051473">
    <property type="entry name" value="P2Ox-like"/>
</dbReference>
<dbReference type="PANTHER" id="PTHR42784">
    <property type="entry name" value="PYRANOSE 2-OXIDASE"/>
    <property type="match status" value="1"/>
</dbReference>
<keyword evidence="5" id="KW-0560">Oxidoreductase</keyword>
<evidence type="ECO:0000256" key="4">
    <source>
        <dbReference type="ARBA" id="ARBA00022827"/>
    </source>
</evidence>
<keyword evidence="8" id="KW-0614">Plasmid</keyword>
<evidence type="ECO:0000259" key="6">
    <source>
        <dbReference type="Pfam" id="PF01370"/>
    </source>
</evidence>
<geneLocation type="plasmid" evidence="8 9">
    <name>unnamed1</name>
</geneLocation>
<dbReference type="EMBL" id="CP040765">
    <property type="protein sequence ID" value="QDA36788.1"/>
    <property type="molecule type" value="Genomic_DNA"/>
</dbReference>
<name>A0A4Y5SVA4_9RHOB</name>
<dbReference type="PANTHER" id="PTHR42784:SF1">
    <property type="entry name" value="PYRANOSE 2-OXIDASE"/>
    <property type="match status" value="1"/>
</dbReference>
<reference evidence="9" key="1">
    <citation type="submission" date="2019-05" db="EMBL/GenBank/DDBJ databases">
        <title>Tamlana fucoidanivorans sp. nov., isolated from the surface of algae collected from Fujian province in China.</title>
        <authorList>
            <person name="Li J."/>
        </authorList>
    </citation>
    <scope>NUCLEOTIDE SEQUENCE [LARGE SCALE GENOMIC DNA]</scope>
    <source>
        <strain evidence="9">2251</strain>
        <plasmid evidence="9">unnamed1</plasmid>
    </source>
</reference>
<dbReference type="Gene3D" id="3.40.50.720">
    <property type="entry name" value="NAD(P)-binding Rossmann-like Domain"/>
    <property type="match status" value="1"/>
</dbReference>
<dbReference type="InterPro" id="IPR007867">
    <property type="entry name" value="GMC_OxRtase_C"/>
</dbReference>
<dbReference type="Pfam" id="PF01370">
    <property type="entry name" value="Epimerase"/>
    <property type="match status" value="1"/>
</dbReference>
<dbReference type="KEGG" id="plia:E4191_22150"/>
<comment type="similarity">
    <text evidence="2">Belongs to the GMC oxidoreductase family.</text>
</comment>
<keyword evidence="3" id="KW-0285">Flavoprotein</keyword>
<dbReference type="Pfam" id="PF05199">
    <property type="entry name" value="GMC_oxred_C"/>
    <property type="match status" value="1"/>
</dbReference>
<protein>
    <submittedName>
        <fullName evidence="8">NAD-dependent epimerase/dehydratase family protein</fullName>
    </submittedName>
</protein>
<comment type="cofactor">
    <cofactor evidence="1">
        <name>FAD</name>
        <dbReference type="ChEBI" id="CHEBI:57692"/>
    </cofactor>
</comment>